<dbReference type="InterPro" id="IPR041965">
    <property type="entry name" value="TTRAP_sf"/>
</dbReference>
<accession>A0ABT7UU27</accession>
<dbReference type="RefSeq" id="WP_289600694.1">
    <property type="nucleotide sequence ID" value="NZ_JAUDCL010000037.1"/>
</dbReference>
<sequence length="71" mass="8309">MRLTVEEMSLLQAMEHTCRRMAIFDIKASLPDIEDRELRELCEKVLTKVENMTDADFAAIDFSEDEEKNNE</sequence>
<evidence type="ECO:0000313" key="2">
    <source>
        <dbReference type="Proteomes" id="UP001529380"/>
    </source>
</evidence>
<dbReference type="Pfam" id="PF14203">
    <property type="entry name" value="TTRAP"/>
    <property type="match status" value="1"/>
</dbReference>
<dbReference type="Gene3D" id="1.10.10.1850">
    <property type="entry name" value="Sporulation protein-like"/>
    <property type="match status" value="1"/>
</dbReference>
<keyword evidence="2" id="KW-1185">Reference proteome</keyword>
<reference evidence="1 2" key="3">
    <citation type="submission" date="2023-06" db="EMBL/GenBank/DDBJ databases">
        <authorList>
            <person name="Zeman M."/>
            <person name="Kubasova T."/>
            <person name="Jahodarova E."/>
            <person name="Nykrynova M."/>
            <person name="Rychlik I."/>
        </authorList>
    </citation>
    <scope>NUCLEOTIDE SEQUENCE [LARGE SCALE GENOMIC DNA]</scope>
    <source>
        <strain evidence="1 2">ET340</strain>
    </source>
</reference>
<name>A0ABT7UU27_9FIRM</name>
<reference evidence="2" key="1">
    <citation type="submission" date="2023-06" db="EMBL/GenBank/DDBJ databases">
        <title>Identification and characterization of horizontal gene transfer across gut microbiota members of farm animals based on homology search.</title>
        <authorList>
            <person name="Zeman M."/>
            <person name="Kubasova T."/>
            <person name="Jahodarova E."/>
            <person name="Nykrynova M."/>
            <person name="Rychlik I."/>
        </authorList>
    </citation>
    <scope>NUCLEOTIDE SEQUENCE [LARGE SCALE GENOMIC DNA]</scope>
    <source>
        <strain evidence="2">ET340</strain>
    </source>
</reference>
<gene>
    <name evidence="1" type="ORF">QUW08_14000</name>
</gene>
<organism evidence="1 2">
    <name type="scientific">Allofournierella massiliensis</name>
    <dbReference type="NCBI Taxonomy" id="1650663"/>
    <lineage>
        <taxon>Bacteria</taxon>
        <taxon>Bacillati</taxon>
        <taxon>Bacillota</taxon>
        <taxon>Clostridia</taxon>
        <taxon>Eubacteriales</taxon>
        <taxon>Oscillospiraceae</taxon>
        <taxon>Allofournierella</taxon>
    </lineage>
</organism>
<proteinExistence type="predicted"/>
<protein>
    <submittedName>
        <fullName evidence="1">Transposon-transfer assisting family protein</fullName>
    </submittedName>
</protein>
<reference evidence="1 2" key="2">
    <citation type="submission" date="2023-06" db="EMBL/GenBank/DDBJ databases">
        <title>Identification and characterization of horizontal gene transfer across gut microbiota members of farm animals based on homology search.</title>
        <authorList>
            <person name="Schwarzerova J."/>
            <person name="Nykrynova M."/>
            <person name="Jureckova K."/>
            <person name="Cejkova D."/>
            <person name="Rychlik I."/>
        </authorList>
    </citation>
    <scope>NUCLEOTIDE SEQUENCE [LARGE SCALE GENOMIC DNA]</scope>
    <source>
        <strain evidence="1 2">ET340</strain>
    </source>
</reference>
<dbReference type="Proteomes" id="UP001529380">
    <property type="component" value="Unassembled WGS sequence"/>
</dbReference>
<dbReference type="InterPro" id="IPR025468">
    <property type="entry name" value="TTRAP"/>
</dbReference>
<dbReference type="EMBL" id="JAUDCL010000037">
    <property type="protein sequence ID" value="MDM8202396.1"/>
    <property type="molecule type" value="Genomic_DNA"/>
</dbReference>
<comment type="caution">
    <text evidence="1">The sequence shown here is derived from an EMBL/GenBank/DDBJ whole genome shotgun (WGS) entry which is preliminary data.</text>
</comment>
<evidence type="ECO:0000313" key="1">
    <source>
        <dbReference type="EMBL" id="MDM8202396.1"/>
    </source>
</evidence>